<dbReference type="CDD" id="cd03784">
    <property type="entry name" value="GT1_Gtf-like"/>
    <property type="match status" value="1"/>
</dbReference>
<accession>A0A835A2K4</accession>
<proteinExistence type="predicted"/>
<organism evidence="2 3">
    <name type="scientific">Digitaria exilis</name>
    <dbReference type="NCBI Taxonomy" id="1010633"/>
    <lineage>
        <taxon>Eukaryota</taxon>
        <taxon>Viridiplantae</taxon>
        <taxon>Streptophyta</taxon>
        <taxon>Embryophyta</taxon>
        <taxon>Tracheophyta</taxon>
        <taxon>Spermatophyta</taxon>
        <taxon>Magnoliopsida</taxon>
        <taxon>Liliopsida</taxon>
        <taxon>Poales</taxon>
        <taxon>Poaceae</taxon>
        <taxon>PACMAD clade</taxon>
        <taxon>Panicoideae</taxon>
        <taxon>Panicodae</taxon>
        <taxon>Paniceae</taxon>
        <taxon>Anthephorinae</taxon>
        <taxon>Digitaria</taxon>
    </lineage>
</organism>
<sequence length="116" mass="12700">MPQVDVLGHPATAEFVTHCGWNSTLEAITAGVPMLCWPLYAEQMGIGAELEGYKAPFIKAEEVEAKVRLLMESDEGRELKARVVGYEKQACAAMEDGDSSGAAFSRFLSDVENHMY</sequence>
<evidence type="ECO:0000256" key="1">
    <source>
        <dbReference type="ARBA" id="ARBA00022679"/>
    </source>
</evidence>
<reference evidence="2" key="1">
    <citation type="submission" date="2020-07" db="EMBL/GenBank/DDBJ databases">
        <title>Genome sequence and genetic diversity analysis of an under-domesticated orphan crop, white fonio (Digitaria exilis).</title>
        <authorList>
            <person name="Bennetzen J.L."/>
            <person name="Chen S."/>
            <person name="Ma X."/>
            <person name="Wang X."/>
            <person name="Yssel A.E.J."/>
            <person name="Chaluvadi S.R."/>
            <person name="Johnson M."/>
            <person name="Gangashetty P."/>
            <person name="Hamidou F."/>
            <person name="Sanogo M.D."/>
            <person name="Zwaenepoel A."/>
            <person name="Wallace J."/>
            <person name="Van De Peer Y."/>
            <person name="Van Deynze A."/>
        </authorList>
    </citation>
    <scope>NUCLEOTIDE SEQUENCE</scope>
    <source>
        <tissue evidence="2">Leaves</tissue>
    </source>
</reference>
<keyword evidence="1" id="KW-0808">Transferase</keyword>
<evidence type="ECO:0008006" key="4">
    <source>
        <dbReference type="Google" id="ProtNLM"/>
    </source>
</evidence>
<comment type="caution">
    <text evidence="2">The sequence shown here is derived from an EMBL/GenBank/DDBJ whole genome shotgun (WGS) entry which is preliminary data.</text>
</comment>
<dbReference type="PANTHER" id="PTHR48045:SF34">
    <property type="entry name" value="ISOFLAVONE 7-O-GLUCOSYLTRANSFERASE 1-LIKE"/>
    <property type="match status" value="1"/>
</dbReference>
<name>A0A835A2K4_9POAL</name>
<dbReference type="OrthoDB" id="784214at2759"/>
<dbReference type="Proteomes" id="UP000636709">
    <property type="component" value="Unassembled WGS sequence"/>
</dbReference>
<gene>
    <name evidence="2" type="ORF">HU200_064077</name>
</gene>
<evidence type="ECO:0000313" key="3">
    <source>
        <dbReference type="Proteomes" id="UP000636709"/>
    </source>
</evidence>
<dbReference type="GO" id="GO:0008194">
    <property type="term" value="F:UDP-glycosyltransferase activity"/>
    <property type="evidence" value="ECO:0007669"/>
    <property type="project" value="InterPro"/>
</dbReference>
<keyword evidence="3" id="KW-1185">Reference proteome</keyword>
<evidence type="ECO:0000313" key="2">
    <source>
        <dbReference type="EMBL" id="KAF8650103.1"/>
    </source>
</evidence>
<dbReference type="AlphaFoldDB" id="A0A835A2K4"/>
<dbReference type="SUPFAM" id="SSF53756">
    <property type="entry name" value="UDP-Glycosyltransferase/glycogen phosphorylase"/>
    <property type="match status" value="1"/>
</dbReference>
<protein>
    <recommendedName>
        <fullName evidence="4">UDP-glycosyltransferase</fullName>
    </recommendedName>
</protein>
<dbReference type="EMBL" id="JACEFO010002740">
    <property type="protein sequence ID" value="KAF8650103.1"/>
    <property type="molecule type" value="Genomic_DNA"/>
</dbReference>
<dbReference type="Pfam" id="PF00201">
    <property type="entry name" value="UDPGT"/>
    <property type="match status" value="1"/>
</dbReference>
<dbReference type="Gene3D" id="3.40.50.2000">
    <property type="entry name" value="Glycogen Phosphorylase B"/>
    <property type="match status" value="1"/>
</dbReference>
<dbReference type="PANTHER" id="PTHR48045">
    <property type="entry name" value="UDP-GLYCOSYLTRANSFERASE 72B1"/>
    <property type="match status" value="1"/>
</dbReference>
<dbReference type="InterPro" id="IPR002213">
    <property type="entry name" value="UDP_glucos_trans"/>
</dbReference>